<feature type="binding site" evidence="4">
    <location>
        <position position="73"/>
    </location>
    <ligand>
        <name>Zn(2+)</name>
        <dbReference type="ChEBI" id="CHEBI:29105"/>
    </ligand>
</feature>
<sequence>MHELGLVCQVVKTVDEVMAENNLTELDEIVLQVGEMSDVVPKFLEEAWQATAPTTEYPDAKMTVEVMPALAKCLDCGYEGHVKTFVPDCPICSSGNLKIVSGKQFDIKEIVAK</sequence>
<dbReference type="GO" id="GO:0008270">
    <property type="term" value="F:zinc ion binding"/>
    <property type="evidence" value="ECO:0007669"/>
    <property type="project" value="UniProtKB-UniRule"/>
</dbReference>
<dbReference type="HAMAP" id="MF_00213">
    <property type="entry name" value="HypA_HybF"/>
    <property type="match status" value="1"/>
</dbReference>
<feature type="binding site" evidence="4">
    <location>
        <position position="92"/>
    </location>
    <ligand>
        <name>Zn(2+)</name>
        <dbReference type="ChEBI" id="CHEBI:29105"/>
    </ligand>
</feature>
<dbReference type="Proteomes" id="UP000190657">
    <property type="component" value="Unassembled WGS sequence"/>
</dbReference>
<evidence type="ECO:0000256" key="3">
    <source>
        <dbReference type="ARBA" id="ARBA00022833"/>
    </source>
</evidence>
<name>A0A1T4NJP1_9FIRM</name>
<organism evidence="5 6">
    <name type="scientific">Eubacterium coprostanoligenes</name>
    <dbReference type="NCBI Taxonomy" id="290054"/>
    <lineage>
        <taxon>Bacteria</taxon>
        <taxon>Bacillati</taxon>
        <taxon>Bacillota</taxon>
        <taxon>Clostridia</taxon>
        <taxon>Eubacteriales</taxon>
        <taxon>Eubacteriaceae</taxon>
        <taxon>Eubacterium</taxon>
    </lineage>
</organism>
<dbReference type="GO" id="GO:0051604">
    <property type="term" value="P:protein maturation"/>
    <property type="evidence" value="ECO:0007669"/>
    <property type="project" value="InterPro"/>
</dbReference>
<dbReference type="PANTHER" id="PTHR34535">
    <property type="entry name" value="HYDROGENASE MATURATION FACTOR HYPA"/>
    <property type="match status" value="1"/>
</dbReference>
<evidence type="ECO:0000313" key="5">
    <source>
        <dbReference type="EMBL" id="SJZ78978.1"/>
    </source>
</evidence>
<keyword evidence="1 4" id="KW-0533">Nickel</keyword>
<accession>A0A1T4NJP1</accession>
<dbReference type="Pfam" id="PF01155">
    <property type="entry name" value="HypA"/>
    <property type="match status" value="1"/>
</dbReference>
<dbReference type="RefSeq" id="WP_078769040.1">
    <property type="nucleotide sequence ID" value="NZ_FUWW01000023.1"/>
</dbReference>
<dbReference type="GO" id="GO:0016151">
    <property type="term" value="F:nickel cation binding"/>
    <property type="evidence" value="ECO:0007669"/>
    <property type="project" value="UniProtKB-UniRule"/>
</dbReference>
<gene>
    <name evidence="4" type="primary">hypA</name>
    <name evidence="5" type="ORF">SAMN02745114_01606</name>
</gene>
<dbReference type="Gene3D" id="3.30.2320.80">
    <property type="match status" value="1"/>
</dbReference>
<dbReference type="AlphaFoldDB" id="A0A1T4NJP1"/>
<feature type="binding site" evidence="4">
    <location>
        <position position="89"/>
    </location>
    <ligand>
        <name>Zn(2+)</name>
        <dbReference type="ChEBI" id="CHEBI:29105"/>
    </ligand>
</feature>
<comment type="similarity">
    <text evidence="4">Belongs to the HypA/HybF family.</text>
</comment>
<reference evidence="5 6" key="1">
    <citation type="submission" date="2017-02" db="EMBL/GenBank/DDBJ databases">
        <authorList>
            <person name="Peterson S.W."/>
        </authorList>
    </citation>
    <scope>NUCLEOTIDE SEQUENCE [LARGE SCALE GENOMIC DNA]</scope>
    <source>
        <strain evidence="5 6">ATCC 51222</strain>
    </source>
</reference>
<feature type="binding site" evidence="4">
    <location>
        <position position="76"/>
    </location>
    <ligand>
        <name>Zn(2+)</name>
        <dbReference type="ChEBI" id="CHEBI:29105"/>
    </ligand>
</feature>
<dbReference type="PANTHER" id="PTHR34535:SF3">
    <property type="entry name" value="HYDROGENASE MATURATION FACTOR HYPA"/>
    <property type="match status" value="1"/>
</dbReference>
<dbReference type="STRING" id="290054.SAMN02745114_01606"/>
<dbReference type="PIRSF" id="PIRSF004761">
    <property type="entry name" value="Hydrgn_mat_HypA"/>
    <property type="match status" value="1"/>
</dbReference>
<dbReference type="EMBL" id="FUWW01000023">
    <property type="protein sequence ID" value="SJZ78978.1"/>
    <property type="molecule type" value="Genomic_DNA"/>
</dbReference>
<keyword evidence="6" id="KW-1185">Reference proteome</keyword>
<keyword evidence="3 4" id="KW-0862">Zinc</keyword>
<keyword evidence="2 4" id="KW-0479">Metal-binding</keyword>
<evidence type="ECO:0000313" key="6">
    <source>
        <dbReference type="Proteomes" id="UP000190657"/>
    </source>
</evidence>
<proteinExistence type="inferred from homology"/>
<protein>
    <recommendedName>
        <fullName evidence="4">Hydrogenase maturation factor HypA</fullName>
    </recommendedName>
</protein>
<feature type="binding site" evidence="4">
    <location>
        <position position="2"/>
    </location>
    <ligand>
        <name>Ni(2+)</name>
        <dbReference type="ChEBI" id="CHEBI:49786"/>
    </ligand>
</feature>
<evidence type="ECO:0000256" key="1">
    <source>
        <dbReference type="ARBA" id="ARBA00022596"/>
    </source>
</evidence>
<evidence type="ECO:0000256" key="2">
    <source>
        <dbReference type="ARBA" id="ARBA00022723"/>
    </source>
</evidence>
<evidence type="ECO:0000256" key="4">
    <source>
        <dbReference type="HAMAP-Rule" id="MF_00213"/>
    </source>
</evidence>
<comment type="function">
    <text evidence="4">Involved in the maturation of [NiFe] hydrogenases. Required for nickel insertion into the metal center of the hydrogenase.</text>
</comment>
<dbReference type="InterPro" id="IPR000688">
    <property type="entry name" value="HypA/HybF"/>
</dbReference>
<dbReference type="OrthoDB" id="9800361at2"/>